<evidence type="ECO:0000256" key="12">
    <source>
        <dbReference type="PIRSR" id="PIRSR006247-1"/>
    </source>
</evidence>
<name>A0A7W9W0Y8_9FIRM</name>
<keyword evidence="6" id="KW-0633">Potassium transport</keyword>
<organism evidence="14 15">
    <name type="scientific">Oribacterium sinus</name>
    <dbReference type="NCBI Taxonomy" id="237576"/>
    <lineage>
        <taxon>Bacteria</taxon>
        <taxon>Bacillati</taxon>
        <taxon>Bacillota</taxon>
        <taxon>Clostridia</taxon>
        <taxon>Lachnospirales</taxon>
        <taxon>Lachnospiraceae</taxon>
        <taxon>Oribacterium</taxon>
    </lineage>
</organism>
<keyword evidence="5" id="KW-0997">Cell inner membrane</keyword>
<feature type="binding site" evidence="12">
    <location>
        <position position="110"/>
    </location>
    <ligand>
        <name>K(+)</name>
        <dbReference type="ChEBI" id="CHEBI:29103"/>
    </ligand>
</feature>
<dbReference type="GeneID" id="85014895"/>
<comment type="similarity">
    <text evidence="2">Belongs to the TrkH potassium transport family.</text>
</comment>
<evidence type="ECO:0000313" key="15">
    <source>
        <dbReference type="Proteomes" id="UP000522163"/>
    </source>
</evidence>
<keyword evidence="9 13" id="KW-1133">Transmembrane helix</keyword>
<dbReference type="RefSeq" id="WP_183684004.1">
    <property type="nucleotide sequence ID" value="NZ_CAUVEM010000048.1"/>
</dbReference>
<comment type="subcellular location">
    <subcellularLocation>
        <location evidence="1">Cell inner membrane</location>
        <topology evidence="1">Multi-pass membrane protein</topology>
    </subcellularLocation>
</comment>
<evidence type="ECO:0000256" key="9">
    <source>
        <dbReference type="ARBA" id="ARBA00022989"/>
    </source>
</evidence>
<feature type="binding site" evidence="12">
    <location>
        <position position="430"/>
    </location>
    <ligand>
        <name>K(+)</name>
        <dbReference type="ChEBI" id="CHEBI:29103"/>
    </ligand>
</feature>
<evidence type="ECO:0000256" key="11">
    <source>
        <dbReference type="ARBA" id="ARBA00023136"/>
    </source>
</evidence>
<evidence type="ECO:0000256" key="2">
    <source>
        <dbReference type="ARBA" id="ARBA00009137"/>
    </source>
</evidence>
<feature type="binding site" evidence="12">
    <location>
        <position position="313"/>
    </location>
    <ligand>
        <name>K(+)</name>
        <dbReference type="ChEBI" id="CHEBI:29103"/>
    </ligand>
</feature>
<feature type="transmembrane region" description="Helical" evidence="13">
    <location>
        <begin position="7"/>
        <end position="31"/>
    </location>
</feature>
<dbReference type="PIRSF" id="PIRSF006247">
    <property type="entry name" value="TrkH"/>
    <property type="match status" value="1"/>
</dbReference>
<dbReference type="EMBL" id="JACHHH010000006">
    <property type="protein sequence ID" value="MBB6041376.1"/>
    <property type="molecule type" value="Genomic_DNA"/>
</dbReference>
<feature type="transmembrane region" description="Helical" evidence="13">
    <location>
        <begin position="235"/>
        <end position="256"/>
    </location>
</feature>
<dbReference type="GO" id="GO:0046872">
    <property type="term" value="F:metal ion binding"/>
    <property type="evidence" value="ECO:0007669"/>
    <property type="project" value="UniProtKB-KW"/>
</dbReference>
<dbReference type="PANTHER" id="PTHR32024:SF2">
    <property type="entry name" value="TRK SYSTEM POTASSIUM UPTAKE PROTEIN TRKG-RELATED"/>
    <property type="match status" value="1"/>
</dbReference>
<evidence type="ECO:0000256" key="4">
    <source>
        <dbReference type="ARBA" id="ARBA00022475"/>
    </source>
</evidence>
<keyword evidence="4" id="KW-1003">Cell membrane</keyword>
<gene>
    <name evidence="14" type="ORF">HNQ46_001356</name>
</gene>
<dbReference type="Pfam" id="PF02386">
    <property type="entry name" value="TrkH"/>
    <property type="match status" value="1"/>
</dbReference>
<keyword evidence="11 13" id="KW-0472">Membrane</keyword>
<keyword evidence="12" id="KW-0479">Metal-binding</keyword>
<evidence type="ECO:0000256" key="3">
    <source>
        <dbReference type="ARBA" id="ARBA00022448"/>
    </source>
</evidence>
<feature type="transmembrane region" description="Helical" evidence="13">
    <location>
        <begin position="331"/>
        <end position="351"/>
    </location>
</feature>
<evidence type="ECO:0000256" key="10">
    <source>
        <dbReference type="ARBA" id="ARBA00023065"/>
    </source>
</evidence>
<dbReference type="Proteomes" id="UP000522163">
    <property type="component" value="Unassembled WGS sequence"/>
</dbReference>
<keyword evidence="3" id="KW-0813">Transport</keyword>
<feature type="binding site" evidence="12">
    <location>
        <position position="314"/>
    </location>
    <ligand>
        <name>K(+)</name>
        <dbReference type="ChEBI" id="CHEBI:29103"/>
    </ligand>
</feature>
<dbReference type="GO" id="GO:0005886">
    <property type="term" value="C:plasma membrane"/>
    <property type="evidence" value="ECO:0007669"/>
    <property type="project" value="UniProtKB-SubCell"/>
</dbReference>
<dbReference type="GO" id="GO:0015379">
    <property type="term" value="F:potassium:chloride symporter activity"/>
    <property type="evidence" value="ECO:0007669"/>
    <property type="project" value="InterPro"/>
</dbReference>
<feature type="binding site" evidence="12">
    <location>
        <position position="111"/>
    </location>
    <ligand>
        <name>K(+)</name>
        <dbReference type="ChEBI" id="CHEBI:29103"/>
    </ligand>
</feature>
<feature type="transmembrane region" description="Helical" evidence="13">
    <location>
        <begin position="68"/>
        <end position="90"/>
    </location>
</feature>
<protein>
    <submittedName>
        <fullName evidence="14">Trk system potassium uptake protein TrkH</fullName>
    </submittedName>
</protein>
<feature type="transmembrane region" description="Helical" evidence="13">
    <location>
        <begin position="296"/>
        <end position="319"/>
    </location>
</feature>
<evidence type="ECO:0000256" key="5">
    <source>
        <dbReference type="ARBA" id="ARBA00022519"/>
    </source>
</evidence>
<evidence type="ECO:0000256" key="8">
    <source>
        <dbReference type="ARBA" id="ARBA00022958"/>
    </source>
</evidence>
<feature type="binding site" evidence="12">
    <location>
        <position position="219"/>
    </location>
    <ligand>
        <name>K(+)</name>
        <dbReference type="ChEBI" id="CHEBI:29103"/>
    </ligand>
</feature>
<evidence type="ECO:0000256" key="6">
    <source>
        <dbReference type="ARBA" id="ARBA00022538"/>
    </source>
</evidence>
<dbReference type="AlphaFoldDB" id="A0A7W9W0Y8"/>
<feature type="transmembrane region" description="Helical" evidence="13">
    <location>
        <begin position="392"/>
        <end position="412"/>
    </location>
</feature>
<proteinExistence type="inferred from homology"/>
<accession>A0A7W9W0Y8</accession>
<evidence type="ECO:0000313" key="14">
    <source>
        <dbReference type="EMBL" id="MBB6041376.1"/>
    </source>
</evidence>
<evidence type="ECO:0000256" key="1">
    <source>
        <dbReference type="ARBA" id="ARBA00004429"/>
    </source>
</evidence>
<keyword evidence="7 13" id="KW-0812">Transmembrane</keyword>
<keyword evidence="10" id="KW-0406">Ion transport</keyword>
<dbReference type="InterPro" id="IPR004772">
    <property type="entry name" value="TrkH"/>
</dbReference>
<comment type="caution">
    <text evidence="14">The sequence shown here is derived from an EMBL/GenBank/DDBJ whole genome shotgun (WGS) entry which is preliminary data.</text>
</comment>
<sequence>MNFSMIVYILAWVLRIEGISLLLPFICAIIYREHSSAAAILSVSAMSLVVGAVLTRKKPKKIAFYTREGFVIVAGCWLVLSLVGALPFYISGKIPHYIDAVFEIVSGFTTTGSSILSDVEALGKGLIFWRSFSHWMGGMGVLVLVLTVLPLGGGYNMMIMKAESPGPDVSKMVPRVADTAKALYKIYFVLTVICIFAFLLSGMPFFDALCIGFGTAGTGGFAIRNSGMADYSMFSQFLITIFMILFGINFNVYYLLQRRKWKDAFSSEEARTYLLIILCSTLFIAFNNLKEMGNGLLFALHHAFFTVGSIITTTGFSTLDYNHWAVPSQMVILFLMISGACAGSTGGGIKVSRLIILLKNMGKELHLIIHPEAIKRIRLEGKSLDYNVVRSVSTYLIAYCFVYIISIFLISFDGFDFTTNFSAISATFNNIGPGLAKVGPIENFSIYSPFSKAVMIFDMLAGRLEIFPMLILFSPKTWKRTN</sequence>
<keyword evidence="8 12" id="KW-0630">Potassium</keyword>
<dbReference type="InterPro" id="IPR003445">
    <property type="entry name" value="Cat_transpt"/>
</dbReference>
<dbReference type="PANTHER" id="PTHR32024">
    <property type="entry name" value="TRK SYSTEM POTASSIUM UPTAKE PROTEIN TRKG-RELATED"/>
    <property type="match status" value="1"/>
</dbReference>
<reference evidence="14 15" key="1">
    <citation type="submission" date="2020-08" db="EMBL/GenBank/DDBJ databases">
        <title>Genomic Encyclopedia of Type Strains, Phase IV (KMG-IV): sequencing the most valuable type-strain genomes for metagenomic binning, comparative biology and taxonomic classification.</title>
        <authorList>
            <person name="Goeker M."/>
        </authorList>
    </citation>
    <scope>NUCLEOTIDE SEQUENCE [LARGE SCALE GENOMIC DNA]</scope>
    <source>
        <strain evidence="14 15">DSM 17245</strain>
    </source>
</reference>
<feature type="transmembrane region" description="Helical" evidence="13">
    <location>
        <begin position="453"/>
        <end position="473"/>
    </location>
</feature>
<evidence type="ECO:0000256" key="7">
    <source>
        <dbReference type="ARBA" id="ARBA00022692"/>
    </source>
</evidence>
<feature type="transmembrane region" description="Helical" evidence="13">
    <location>
        <begin position="132"/>
        <end position="151"/>
    </location>
</feature>
<feature type="transmembrane region" description="Helical" evidence="13">
    <location>
        <begin position="182"/>
        <end position="199"/>
    </location>
</feature>
<evidence type="ECO:0000256" key="13">
    <source>
        <dbReference type="SAM" id="Phobius"/>
    </source>
</evidence>
<feature type="transmembrane region" description="Helical" evidence="13">
    <location>
        <begin position="37"/>
        <end position="56"/>
    </location>
</feature>